<dbReference type="EMBL" id="BNCQ01000022">
    <property type="protein sequence ID" value="GIM06856.1"/>
    <property type="molecule type" value="Genomic_DNA"/>
</dbReference>
<dbReference type="Proteomes" id="UP000722791">
    <property type="component" value="Unassembled WGS sequence"/>
</dbReference>
<feature type="transmembrane region" description="Helical" evidence="1">
    <location>
        <begin position="203"/>
        <end position="222"/>
    </location>
</feature>
<name>A0A8J4FSI0_9CHLO</name>
<organism evidence="2 4">
    <name type="scientific">Volvox reticuliferus</name>
    <dbReference type="NCBI Taxonomy" id="1737510"/>
    <lineage>
        <taxon>Eukaryota</taxon>
        <taxon>Viridiplantae</taxon>
        <taxon>Chlorophyta</taxon>
        <taxon>core chlorophytes</taxon>
        <taxon>Chlorophyceae</taxon>
        <taxon>CS clade</taxon>
        <taxon>Chlamydomonadales</taxon>
        <taxon>Volvocaceae</taxon>
        <taxon>Volvox</taxon>
    </lineage>
</organism>
<gene>
    <name evidence="2" type="ORF">Vretifemale_12816</name>
    <name evidence="3" type="ORF">Vretimale_11104</name>
</gene>
<keyword evidence="1" id="KW-0812">Transmembrane</keyword>
<comment type="caution">
    <text evidence="2">The sequence shown here is derived from an EMBL/GenBank/DDBJ whole genome shotgun (WGS) entry which is preliminary data.</text>
</comment>
<proteinExistence type="predicted"/>
<feature type="transmembrane region" description="Helical" evidence="1">
    <location>
        <begin position="122"/>
        <end position="141"/>
    </location>
</feature>
<keyword evidence="1" id="KW-0472">Membrane</keyword>
<dbReference type="EMBL" id="BNCP01000028">
    <property type="protein sequence ID" value="GIL84131.1"/>
    <property type="molecule type" value="Genomic_DNA"/>
</dbReference>
<evidence type="ECO:0000313" key="2">
    <source>
        <dbReference type="EMBL" id="GIL84131.1"/>
    </source>
</evidence>
<dbReference type="AlphaFoldDB" id="A0A8J4FSI0"/>
<feature type="transmembrane region" description="Helical" evidence="1">
    <location>
        <begin position="93"/>
        <end position="116"/>
    </location>
</feature>
<protein>
    <recommendedName>
        <fullName evidence="5">YrhK domain-containing protein</fullName>
    </recommendedName>
</protein>
<feature type="transmembrane region" description="Helical" evidence="1">
    <location>
        <begin position="32"/>
        <end position="56"/>
    </location>
</feature>
<evidence type="ECO:0008006" key="5">
    <source>
        <dbReference type="Google" id="ProtNLM"/>
    </source>
</evidence>
<dbReference type="OrthoDB" id="9975213at2759"/>
<evidence type="ECO:0000313" key="3">
    <source>
        <dbReference type="EMBL" id="GIM06856.1"/>
    </source>
</evidence>
<reference evidence="2" key="1">
    <citation type="journal article" date="2021" name="Proc. Natl. Acad. Sci. U.S.A.">
        <title>Three genomes in the algal genus Volvox reveal the fate of a haploid sex-determining region after a transition to homothallism.</title>
        <authorList>
            <person name="Yamamoto K."/>
            <person name="Hamaji T."/>
            <person name="Kawai-Toyooka H."/>
            <person name="Matsuzaki R."/>
            <person name="Takahashi F."/>
            <person name="Nishimura Y."/>
            <person name="Kawachi M."/>
            <person name="Noguchi H."/>
            <person name="Minakuchi Y."/>
            <person name="Umen J.G."/>
            <person name="Toyoda A."/>
            <person name="Nozaki H."/>
        </authorList>
    </citation>
    <scope>NUCLEOTIDE SEQUENCE</scope>
    <source>
        <strain evidence="3">NIES-3785</strain>
        <strain evidence="2">NIES-3786</strain>
    </source>
</reference>
<sequence>MNPREEHLESLLGEYDHGVRKGWHPDYQSWRIFHALSFFIGGTTFIAGTVCLFFPGFDFWSAALYTLGSCGFLAVDVQEFFTFSGALLRANIAMSLVGSFLYVVGSVGFIPVVFAWWPVVGVWGFILGSAVIGMSQAFKTYRIGATNTLGRFSLHHIFTDVDAATAAGVEAGAGIGAWCFFFGTGLFQRGPLEGADSVLATVLWVWVAGSCFFTAGSLFLAYRHFVMRVV</sequence>
<evidence type="ECO:0000256" key="1">
    <source>
        <dbReference type="SAM" id="Phobius"/>
    </source>
</evidence>
<keyword evidence="4" id="KW-1185">Reference proteome</keyword>
<evidence type="ECO:0000313" key="4">
    <source>
        <dbReference type="Proteomes" id="UP000747110"/>
    </source>
</evidence>
<accession>A0A8J4FSI0</accession>
<keyword evidence="1" id="KW-1133">Transmembrane helix</keyword>
<dbReference type="Proteomes" id="UP000747110">
    <property type="component" value="Unassembled WGS sequence"/>
</dbReference>
<feature type="transmembrane region" description="Helical" evidence="1">
    <location>
        <begin position="62"/>
        <end position="81"/>
    </location>
</feature>
<feature type="transmembrane region" description="Helical" evidence="1">
    <location>
        <begin position="161"/>
        <end position="183"/>
    </location>
</feature>